<dbReference type="EMBL" id="DTHJ01000021">
    <property type="protein sequence ID" value="HHS62188.1"/>
    <property type="molecule type" value="Genomic_DNA"/>
</dbReference>
<dbReference type="AlphaFoldDB" id="A0A7C6EJ90"/>
<evidence type="ECO:0000313" key="2">
    <source>
        <dbReference type="EMBL" id="HHS62188.1"/>
    </source>
</evidence>
<name>A0A7C6EJ90_UNCW3</name>
<dbReference type="Pfam" id="PF21956">
    <property type="entry name" value="DUF6922"/>
    <property type="match status" value="1"/>
</dbReference>
<sequence>MRKKLPKKLQRVLWSYDINKLNVEKDKEEIITRVLNYGTWDDLKLLYKIYSEEDIKKVVVHPRRGVWFEKVLNFWVKMLNIKIEENTYKRAIIRIASAGNDKS</sequence>
<dbReference type="InterPro" id="IPR053830">
    <property type="entry name" value="DUF6922"/>
</dbReference>
<protein>
    <recommendedName>
        <fullName evidence="1">DUF6922 domain-containing protein</fullName>
    </recommendedName>
</protein>
<reference evidence="2" key="1">
    <citation type="journal article" date="2020" name="mSystems">
        <title>Genome- and Community-Level Interaction Insights into Carbon Utilization and Element Cycling Functions of Hydrothermarchaeota in Hydrothermal Sediment.</title>
        <authorList>
            <person name="Zhou Z."/>
            <person name="Liu Y."/>
            <person name="Xu W."/>
            <person name="Pan J."/>
            <person name="Luo Z.H."/>
            <person name="Li M."/>
        </authorList>
    </citation>
    <scope>NUCLEOTIDE SEQUENCE [LARGE SCALE GENOMIC DNA]</scope>
    <source>
        <strain evidence="2">SpSt-783</strain>
    </source>
</reference>
<proteinExistence type="predicted"/>
<accession>A0A7C6EJ90</accession>
<feature type="domain" description="DUF6922" evidence="1">
    <location>
        <begin position="11"/>
        <end position="59"/>
    </location>
</feature>
<organism evidence="2">
    <name type="scientific">candidate division WOR-3 bacterium</name>
    <dbReference type="NCBI Taxonomy" id="2052148"/>
    <lineage>
        <taxon>Bacteria</taxon>
        <taxon>Bacteria division WOR-3</taxon>
    </lineage>
</organism>
<evidence type="ECO:0000259" key="1">
    <source>
        <dbReference type="Pfam" id="PF21956"/>
    </source>
</evidence>
<gene>
    <name evidence="2" type="ORF">ENV70_01040</name>
</gene>
<comment type="caution">
    <text evidence="2">The sequence shown here is derived from an EMBL/GenBank/DDBJ whole genome shotgun (WGS) entry which is preliminary data.</text>
</comment>